<evidence type="ECO:0000313" key="2">
    <source>
        <dbReference type="Proteomes" id="UP001610063"/>
    </source>
</evidence>
<evidence type="ECO:0000313" key="1">
    <source>
        <dbReference type="EMBL" id="MFH6983242.1"/>
    </source>
</evidence>
<name>A0ABW7N782_9BACT</name>
<sequence>MKHLIWYSSKTENYNHGSSIDLKISESLMGEKMEVLYEMEESEERLVRKIVSQLNNARLEKARSYQVA</sequence>
<gene>
    <name evidence="1" type="ORF">ACHKAR_07320</name>
</gene>
<dbReference type="Proteomes" id="UP001610063">
    <property type="component" value="Unassembled WGS sequence"/>
</dbReference>
<reference evidence="1 2" key="1">
    <citation type="journal article" date="2013" name="Int. J. Syst. Evol. Microbiol.">
        <title>Marinoscillum luteum sp. nov., isolated from marine sediment.</title>
        <authorList>
            <person name="Cha I.T."/>
            <person name="Park S.J."/>
            <person name="Kim S.J."/>
            <person name="Kim J.G."/>
            <person name="Jung M.Y."/>
            <person name="Shin K.S."/>
            <person name="Kwon K.K."/>
            <person name="Yang S.H."/>
            <person name="Seo Y.S."/>
            <person name="Rhee S.K."/>
        </authorList>
    </citation>
    <scope>NUCLEOTIDE SEQUENCE [LARGE SCALE GENOMIC DNA]</scope>
    <source>
        <strain evidence="1 2">KCTC 23939</strain>
    </source>
</reference>
<protein>
    <submittedName>
        <fullName evidence="1">Uncharacterized protein</fullName>
    </submittedName>
</protein>
<keyword evidence="2" id="KW-1185">Reference proteome</keyword>
<proteinExistence type="predicted"/>
<dbReference type="EMBL" id="JBIPKE010000014">
    <property type="protein sequence ID" value="MFH6983242.1"/>
    <property type="molecule type" value="Genomic_DNA"/>
</dbReference>
<organism evidence="1 2">
    <name type="scientific">Marinoscillum luteum</name>
    <dbReference type="NCBI Taxonomy" id="861051"/>
    <lineage>
        <taxon>Bacteria</taxon>
        <taxon>Pseudomonadati</taxon>
        <taxon>Bacteroidota</taxon>
        <taxon>Cytophagia</taxon>
        <taxon>Cytophagales</taxon>
        <taxon>Reichenbachiellaceae</taxon>
        <taxon>Marinoscillum</taxon>
    </lineage>
</organism>
<dbReference type="RefSeq" id="WP_395416798.1">
    <property type="nucleotide sequence ID" value="NZ_JBIPKE010000014.1"/>
</dbReference>
<accession>A0ABW7N782</accession>
<comment type="caution">
    <text evidence="1">The sequence shown here is derived from an EMBL/GenBank/DDBJ whole genome shotgun (WGS) entry which is preliminary data.</text>
</comment>